<name>A0A931C5T6_9ACTN</name>
<reference evidence="3" key="1">
    <citation type="submission" date="2020-11" db="EMBL/GenBank/DDBJ databases">
        <title>Isolation and identification of active actinomycetes.</title>
        <authorList>
            <person name="Sun X."/>
        </authorList>
    </citation>
    <scope>NUCLEOTIDE SEQUENCE</scope>
    <source>
        <strain evidence="3">NEAU-A11</strain>
    </source>
</reference>
<feature type="domain" description="Cell envelope-related transcriptional attenuator" evidence="2">
    <location>
        <begin position="66"/>
        <end position="253"/>
    </location>
</feature>
<evidence type="ECO:0000313" key="4">
    <source>
        <dbReference type="Proteomes" id="UP000598146"/>
    </source>
</evidence>
<comment type="caution">
    <text evidence="3">The sequence shown here is derived from an EMBL/GenBank/DDBJ whole genome shotgun (WGS) entry which is preliminary data.</text>
</comment>
<dbReference type="Gene3D" id="3.40.630.190">
    <property type="entry name" value="LCP protein"/>
    <property type="match status" value="1"/>
</dbReference>
<protein>
    <submittedName>
        <fullName evidence="3">LCP family protein</fullName>
    </submittedName>
</protein>
<dbReference type="InterPro" id="IPR050922">
    <property type="entry name" value="LytR/CpsA/Psr_CW_biosynth"/>
</dbReference>
<keyword evidence="4" id="KW-1185">Reference proteome</keyword>
<dbReference type="EMBL" id="JADQTO010000004">
    <property type="protein sequence ID" value="MBG0561902.1"/>
    <property type="molecule type" value="Genomic_DNA"/>
</dbReference>
<dbReference type="PANTHER" id="PTHR33392:SF6">
    <property type="entry name" value="POLYISOPRENYL-TEICHOIC ACID--PEPTIDOGLYCAN TEICHOIC ACID TRANSFERASE TAGU"/>
    <property type="match status" value="1"/>
</dbReference>
<accession>A0A931C5T6</accession>
<dbReference type="InterPro" id="IPR004474">
    <property type="entry name" value="LytR_CpsA_psr"/>
</dbReference>
<proteinExistence type="inferred from homology"/>
<dbReference type="Pfam" id="PF03816">
    <property type="entry name" value="LytR_cpsA_psr"/>
    <property type="match status" value="1"/>
</dbReference>
<gene>
    <name evidence="3" type="ORF">I4J89_10540</name>
</gene>
<comment type="similarity">
    <text evidence="1">Belongs to the LytR/CpsA/Psr (LCP) family.</text>
</comment>
<evidence type="ECO:0000313" key="3">
    <source>
        <dbReference type="EMBL" id="MBG0561902.1"/>
    </source>
</evidence>
<dbReference type="Proteomes" id="UP000598146">
    <property type="component" value="Unassembled WGS sequence"/>
</dbReference>
<dbReference type="AlphaFoldDB" id="A0A931C5T6"/>
<evidence type="ECO:0000259" key="2">
    <source>
        <dbReference type="Pfam" id="PF03816"/>
    </source>
</evidence>
<sequence>MVTSGGVLVTGQALIAKYTGAVDSDGVTIGGDPASGATKKAAEIKGPVNILLAGIDPRGSKTAPLSDSILVAHVPASMDQVYLFSLPRDLYVEIPAFAKSGFQGGSSKINAAMTHGSAIGNGKYDEKQGFQLLAKTVTNLTGIKEFDAGAIVNFGGFKEIVEAMGGVTMTIDQNVKSEHLQPNGKARPKRPECGEGGCEHPYVGPQKVYKKGTYHLEAWEALDYVRQRYGLPNGDYDRQRHQQQFVKAIAKQAMSKDVVTNPTKLLKVLDAAGDSLTFFGEGNSVVDWGLAMRDVNTDDMTLIKLPGGALQQNGRYLGEQLAPSTEEFFQAIKDDRVASFLLDHPEYVSKDG</sequence>
<dbReference type="PANTHER" id="PTHR33392">
    <property type="entry name" value="POLYISOPRENYL-TEICHOIC ACID--PEPTIDOGLYCAN TEICHOIC ACID TRANSFERASE TAGU"/>
    <property type="match status" value="1"/>
</dbReference>
<evidence type="ECO:0000256" key="1">
    <source>
        <dbReference type="ARBA" id="ARBA00006068"/>
    </source>
</evidence>
<organism evidence="3 4">
    <name type="scientific">Actinoplanes aureus</name>
    <dbReference type="NCBI Taxonomy" id="2792083"/>
    <lineage>
        <taxon>Bacteria</taxon>
        <taxon>Bacillati</taxon>
        <taxon>Actinomycetota</taxon>
        <taxon>Actinomycetes</taxon>
        <taxon>Micromonosporales</taxon>
        <taxon>Micromonosporaceae</taxon>
        <taxon>Actinoplanes</taxon>
    </lineage>
</organism>